<organism evidence="2 3">
    <name type="scientific">Nocardioides lianchengensis</name>
    <dbReference type="NCBI Taxonomy" id="1045774"/>
    <lineage>
        <taxon>Bacteria</taxon>
        <taxon>Bacillati</taxon>
        <taxon>Actinomycetota</taxon>
        <taxon>Actinomycetes</taxon>
        <taxon>Propionibacteriales</taxon>
        <taxon>Nocardioidaceae</taxon>
        <taxon>Nocardioides</taxon>
    </lineage>
</organism>
<dbReference type="AlphaFoldDB" id="A0A1G6J5C8"/>
<dbReference type="EMBL" id="FMZM01000001">
    <property type="protein sequence ID" value="SDC13847.1"/>
    <property type="molecule type" value="Genomic_DNA"/>
</dbReference>
<dbReference type="Proteomes" id="UP000199034">
    <property type="component" value="Unassembled WGS sequence"/>
</dbReference>
<feature type="domain" description="YdbS-like PH" evidence="1">
    <location>
        <begin position="395"/>
        <end position="466"/>
    </location>
</feature>
<dbReference type="RefSeq" id="WP_090850173.1">
    <property type="nucleotide sequence ID" value="NZ_FMZM01000001.1"/>
</dbReference>
<dbReference type="PANTHER" id="PTHR34473">
    <property type="entry name" value="UPF0699 TRANSMEMBRANE PROTEIN YDBS"/>
    <property type="match status" value="1"/>
</dbReference>
<protein>
    <submittedName>
        <fullName evidence="2">Putative membrane protein</fullName>
    </submittedName>
</protein>
<dbReference type="PANTHER" id="PTHR34473:SF2">
    <property type="entry name" value="UPF0699 TRANSMEMBRANE PROTEIN YDBT"/>
    <property type="match status" value="1"/>
</dbReference>
<dbReference type="InterPro" id="IPR005182">
    <property type="entry name" value="YdbS-like_PH"/>
</dbReference>
<name>A0A1G6J5C8_9ACTN</name>
<reference evidence="2 3" key="1">
    <citation type="submission" date="2016-10" db="EMBL/GenBank/DDBJ databases">
        <authorList>
            <person name="de Groot N.N."/>
        </authorList>
    </citation>
    <scope>NUCLEOTIDE SEQUENCE [LARGE SCALE GENOMIC DNA]</scope>
    <source>
        <strain evidence="2 3">CGMCC 4.6858</strain>
    </source>
</reference>
<dbReference type="PIRSF" id="PIRSF026631">
    <property type="entry name" value="UCP026631"/>
    <property type="match status" value="1"/>
</dbReference>
<feature type="domain" description="YdbS-like PH" evidence="1">
    <location>
        <begin position="58"/>
        <end position="137"/>
    </location>
</feature>
<evidence type="ECO:0000259" key="1">
    <source>
        <dbReference type="Pfam" id="PF03703"/>
    </source>
</evidence>
<dbReference type="OrthoDB" id="4121259at2"/>
<accession>A0A1G6J5C8</accession>
<dbReference type="InterPro" id="IPR014529">
    <property type="entry name" value="UCP026631"/>
</dbReference>
<keyword evidence="3" id="KW-1185">Reference proteome</keyword>
<proteinExistence type="predicted"/>
<sequence>MSDWQRLDRRMLLVHPIREVVKFLPALVALFLAGTASGGAAWHYLPVLVPIALGLLRYLTTSFRIDQGRVELRRGLLSRHVLSTPVDRVRTVDLTSPLTHRLLGLTTVRIGSGTGDDDGALDLDGLPVEVARRLRAELLREAPAAAADDPAPVVDTLRLDPRWARFAPLTSTGLVLGGGIVGLAAQGWNTVGGPRLVDLDDLADGAARASVWIAVPVVAVIVLVAMSLLAVGSYLVSNWDLTLRHSQRSWHLSRGLFTTRETTLDDVRVAGVSLGEPIGLRLAGGARLGAIVTGVDRSERGSSALVPPAPYDVVAGVAARVLGSAAPLTGPLVPHGPLAVRRRWTRALGPVLVVLLLAVVGVVADAAPAWVLVPPLLALPVAMLLAADRARSLGHALSDGRLVARSGSLTRRREVLGTDHVIGWTFRDTWFQRRAGLTTLVATTAGGRQAVTLPDVPLPVAVRLADEAIPGLVGSFAD</sequence>
<evidence type="ECO:0000313" key="3">
    <source>
        <dbReference type="Proteomes" id="UP000199034"/>
    </source>
</evidence>
<evidence type="ECO:0000313" key="2">
    <source>
        <dbReference type="EMBL" id="SDC13847.1"/>
    </source>
</evidence>
<dbReference type="Pfam" id="PF03703">
    <property type="entry name" value="bPH_2"/>
    <property type="match status" value="2"/>
</dbReference>
<gene>
    <name evidence="2" type="ORF">SAMN05421872_101375</name>
</gene>
<dbReference type="STRING" id="1045774.SAMN05421872_101375"/>